<feature type="domain" description="RRM" evidence="5">
    <location>
        <begin position="575"/>
        <end position="653"/>
    </location>
</feature>
<dbReference type="InParanoid" id="D8TU20"/>
<dbReference type="SMART" id="SM00360">
    <property type="entry name" value="RRM"/>
    <property type="match status" value="2"/>
</dbReference>
<evidence type="ECO:0000256" key="4">
    <source>
        <dbReference type="SAM" id="MobiDB-lite"/>
    </source>
</evidence>
<evidence type="ECO:0000256" key="3">
    <source>
        <dbReference type="PROSITE-ProRule" id="PRU00176"/>
    </source>
</evidence>
<dbReference type="AlphaFoldDB" id="D8TU20"/>
<feature type="region of interest" description="Disordered" evidence="4">
    <location>
        <begin position="396"/>
        <end position="415"/>
    </location>
</feature>
<proteinExistence type="predicted"/>
<dbReference type="InterPro" id="IPR034361">
    <property type="entry name" value="PHIP1_RRM1"/>
</dbReference>
<reference evidence="6 7" key="1">
    <citation type="journal article" date="2010" name="Science">
        <title>Genomic analysis of organismal complexity in the multicellular green alga Volvox carteri.</title>
        <authorList>
            <person name="Prochnik S.E."/>
            <person name="Umen J."/>
            <person name="Nedelcu A.M."/>
            <person name="Hallmann A."/>
            <person name="Miller S.M."/>
            <person name="Nishii I."/>
            <person name="Ferris P."/>
            <person name="Kuo A."/>
            <person name="Mitros T."/>
            <person name="Fritz-Laylin L.K."/>
            <person name="Hellsten U."/>
            <person name="Chapman J."/>
            <person name="Simakov O."/>
            <person name="Rensing S.A."/>
            <person name="Terry A."/>
            <person name="Pangilinan J."/>
            <person name="Kapitonov V."/>
            <person name="Jurka J."/>
            <person name="Salamov A."/>
            <person name="Shapiro H."/>
            <person name="Schmutz J."/>
            <person name="Grimwood J."/>
            <person name="Lindquist E."/>
            <person name="Lucas S."/>
            <person name="Grigoriev I.V."/>
            <person name="Schmitt R."/>
            <person name="Kirk D."/>
            <person name="Rokhsar D.S."/>
        </authorList>
    </citation>
    <scope>NUCLEOTIDE SEQUENCE [LARGE SCALE GENOMIC DNA]</scope>
    <source>
        <strain evidence="7">f. Nagariensis / Eve</strain>
    </source>
</reference>
<dbReference type="PANTHER" id="PTHR23236">
    <property type="entry name" value="EUKARYOTIC TRANSLATION INITIATION FACTOR 4B/4H"/>
    <property type="match status" value="1"/>
</dbReference>
<organism evidence="7">
    <name type="scientific">Volvox carteri f. nagariensis</name>
    <dbReference type="NCBI Taxonomy" id="3068"/>
    <lineage>
        <taxon>Eukaryota</taxon>
        <taxon>Viridiplantae</taxon>
        <taxon>Chlorophyta</taxon>
        <taxon>core chlorophytes</taxon>
        <taxon>Chlorophyceae</taxon>
        <taxon>CS clade</taxon>
        <taxon>Chlamydomonadales</taxon>
        <taxon>Volvocaceae</taxon>
        <taxon>Volvox</taxon>
    </lineage>
</organism>
<evidence type="ECO:0000313" key="6">
    <source>
        <dbReference type="EMBL" id="EFJ49066.1"/>
    </source>
</evidence>
<dbReference type="OrthoDB" id="439808at2759"/>
<feature type="region of interest" description="Disordered" evidence="4">
    <location>
        <begin position="169"/>
        <end position="220"/>
    </location>
</feature>
<sequence length="658" mass="67705">MATGRLTLALKITMDGFSRTTESMGKDKTPSGNEHDDGAGAGDRPSKKQKRAAAAVGLSDGEQDASPAPAGKGYGVVGEDGLTYKQRRQLRRAAERAAREAEAAAAAAAAVAGNGEAGQVPAHMCLGELLCDFCVRLSCYLGISRLPTVPFSCSTRWASGGGLPSATPAAATALPGLGPDTDMGGTSAGKKNKDKKLGKDKDKDTGGAGAANGAAASPAVPSAGAVVAAGKGNADEAARIRAVLGFSAAGGDGGGKLKLAVGFSGPPAPAVGGLQDAKHSDSVGEESEPVGKKQEEDEKAEKKSDKGKKGKKSSKKGGEEVNKVEDKNRTSEQQKKSSKKRKSQEETEEDEKEENTGPRQEGAAGATTRGATAASPPAAAGGRSADGRTAMDVAPTTTKTTDMKASKQQQPLNDGKTPFSFSFQLQADVEAETEARLARLMALDSTKDGFVPRRIWVSGLPHEFDEATVREYWSYCGEVESMHLLTFPDSGNFNGTAYITFKTQEGYEAALACKGEMLEGRALRVEKCKAAAELKGKARGASGAPGQRASGGDGGSSAADGTSGGGGGGRVAGYPVAYCGNISFEAGAEELQQLFSRAGAVPTKIRLHSDKATGRSRGFAHVHFANDEDVDKAVALDGTSFHGRKIRVSYAQPKPGET</sequence>
<dbReference type="Pfam" id="PF00076">
    <property type="entry name" value="RRM_1"/>
    <property type="match status" value="2"/>
</dbReference>
<name>D8TU20_VOLCA</name>
<evidence type="ECO:0000256" key="1">
    <source>
        <dbReference type="ARBA" id="ARBA00022737"/>
    </source>
</evidence>
<feature type="compositionally biased region" description="Low complexity" evidence="4">
    <location>
        <begin position="169"/>
        <end position="179"/>
    </location>
</feature>
<dbReference type="InterPro" id="IPR000504">
    <property type="entry name" value="RRM_dom"/>
</dbReference>
<feature type="compositionally biased region" description="Basic residues" evidence="4">
    <location>
        <begin position="305"/>
        <end position="315"/>
    </location>
</feature>
<evidence type="ECO:0000313" key="7">
    <source>
        <dbReference type="Proteomes" id="UP000001058"/>
    </source>
</evidence>
<dbReference type="InterPro" id="IPR012677">
    <property type="entry name" value="Nucleotide-bd_a/b_plait_sf"/>
</dbReference>
<feature type="compositionally biased region" description="Basic and acidic residues" evidence="4">
    <location>
        <begin position="316"/>
        <end position="335"/>
    </location>
</feature>
<protein>
    <recommendedName>
        <fullName evidence="5">RRM domain-containing protein</fullName>
    </recommendedName>
</protein>
<dbReference type="KEGG" id="vcn:VOLCADRAFT_90315"/>
<dbReference type="Proteomes" id="UP000001058">
    <property type="component" value="Unassembled WGS sequence"/>
</dbReference>
<feature type="region of interest" description="Disordered" evidence="4">
    <location>
        <begin position="539"/>
        <end position="566"/>
    </location>
</feature>
<dbReference type="InterPro" id="IPR035979">
    <property type="entry name" value="RBD_domain_sf"/>
</dbReference>
<keyword evidence="2 3" id="KW-0694">RNA-binding</keyword>
<evidence type="ECO:0000259" key="5">
    <source>
        <dbReference type="PROSITE" id="PS50102"/>
    </source>
</evidence>
<dbReference type="PANTHER" id="PTHR23236:SF119">
    <property type="entry name" value="NUCLEAR RNA-BINDING PROTEIN SART-3"/>
    <property type="match status" value="1"/>
</dbReference>
<feature type="region of interest" description="Disordered" evidence="4">
    <location>
        <begin position="12"/>
        <end position="72"/>
    </location>
</feature>
<dbReference type="EMBL" id="GL378337">
    <property type="protein sequence ID" value="EFJ49066.1"/>
    <property type="molecule type" value="Genomic_DNA"/>
</dbReference>
<keyword evidence="7" id="KW-1185">Reference proteome</keyword>
<dbReference type="Gene3D" id="3.30.70.330">
    <property type="match status" value="2"/>
</dbReference>
<dbReference type="GeneID" id="9619030"/>
<accession>D8TU20</accession>
<dbReference type="SUPFAM" id="SSF54928">
    <property type="entry name" value="RNA-binding domain, RBD"/>
    <property type="match status" value="2"/>
</dbReference>
<dbReference type="GO" id="GO:0003723">
    <property type="term" value="F:RNA binding"/>
    <property type="evidence" value="ECO:0007669"/>
    <property type="project" value="UniProtKB-UniRule"/>
</dbReference>
<dbReference type="RefSeq" id="XP_002949963.1">
    <property type="nucleotide sequence ID" value="XM_002949917.1"/>
</dbReference>
<gene>
    <name evidence="6" type="ORF">VOLCADRAFT_90315</name>
</gene>
<feature type="domain" description="RRM" evidence="5">
    <location>
        <begin position="453"/>
        <end position="530"/>
    </location>
</feature>
<feature type="compositionally biased region" description="Basic and acidic residues" evidence="4">
    <location>
        <begin position="24"/>
        <end position="38"/>
    </location>
</feature>
<dbReference type="PROSITE" id="PS50102">
    <property type="entry name" value="RRM"/>
    <property type="match status" value="2"/>
</dbReference>
<keyword evidence="1" id="KW-0677">Repeat</keyword>
<feature type="region of interest" description="Disordered" evidence="4">
    <location>
        <begin position="248"/>
        <end position="390"/>
    </location>
</feature>
<feature type="compositionally biased region" description="Basic and acidic residues" evidence="4">
    <location>
        <begin position="195"/>
        <end position="205"/>
    </location>
</feature>
<feature type="compositionally biased region" description="Low complexity" evidence="4">
    <location>
        <begin position="362"/>
        <end position="390"/>
    </location>
</feature>
<dbReference type="eggNOG" id="KOG0118">
    <property type="taxonomic scope" value="Eukaryota"/>
</dbReference>
<feature type="compositionally biased region" description="Basic and acidic residues" evidence="4">
    <location>
        <begin position="289"/>
        <end position="304"/>
    </location>
</feature>
<evidence type="ECO:0000256" key="2">
    <source>
        <dbReference type="ARBA" id="ARBA00022884"/>
    </source>
</evidence>
<dbReference type="CDD" id="cd12271">
    <property type="entry name" value="RRM1_PHIP1"/>
    <property type="match status" value="1"/>
</dbReference>
<dbReference type="STRING" id="3068.D8TU20"/>
<feature type="compositionally biased region" description="Low complexity" evidence="4">
    <location>
        <begin position="211"/>
        <end position="220"/>
    </location>
</feature>